<dbReference type="PANTHER" id="PTHR11054">
    <property type="entry name" value="6-PHOSPHOGLUCONOLACTONASE"/>
    <property type="match status" value="1"/>
</dbReference>
<dbReference type="NCBIfam" id="TIGR01198">
    <property type="entry name" value="pgl"/>
    <property type="match status" value="1"/>
</dbReference>
<dbReference type="Proteomes" id="UP000255108">
    <property type="component" value="Unassembled WGS sequence"/>
</dbReference>
<sequence length="233" mass="24965">MSSLSWHECSSKDELDQQLADFIAEQLSTAIATRGQAGIAVSGGRTPAGMFKALRVKELDWSKVIVTLADERWVAPDHADSNERLTRENLLQDKAAKATFISQVSNASSAHEGQPSIEARLAALPSPLDVLILGMGDDGHTASLFPNATELESACVSSALCAAVTPPAAPHQRITLTLPTLAKARSVIVHITGESKKALLKAALLEQKPLSEQYPIRRVLDKAESAKHVFWAA</sequence>
<dbReference type="CDD" id="cd01400">
    <property type="entry name" value="6PGL"/>
    <property type="match status" value="1"/>
</dbReference>
<evidence type="ECO:0000259" key="8">
    <source>
        <dbReference type="Pfam" id="PF01182"/>
    </source>
</evidence>
<protein>
    <recommendedName>
        <fullName evidence="6 7">6-phosphogluconolactonase</fullName>
        <shortName evidence="7">6PGL</shortName>
        <ecNumber evidence="5 7">3.1.1.31</ecNumber>
    </recommendedName>
</protein>
<evidence type="ECO:0000313" key="12">
    <source>
        <dbReference type="Proteomes" id="UP000295794"/>
    </source>
</evidence>
<evidence type="ECO:0000256" key="4">
    <source>
        <dbReference type="ARBA" id="ARBA00010662"/>
    </source>
</evidence>
<name>A0A377Q4L2_9NEIS</name>
<dbReference type="RefSeq" id="WP_115226159.1">
    <property type="nucleotide sequence ID" value="NZ_CAWOLO010000010.1"/>
</dbReference>
<evidence type="ECO:0000256" key="6">
    <source>
        <dbReference type="ARBA" id="ARBA00020337"/>
    </source>
</evidence>
<comment type="similarity">
    <text evidence="4 7">Belongs to the glucosamine/galactosamine-6-phosphate isomerase family. 6-phosphogluconolactonase subfamily.</text>
</comment>
<dbReference type="GO" id="GO:0017057">
    <property type="term" value="F:6-phosphogluconolactonase activity"/>
    <property type="evidence" value="ECO:0007669"/>
    <property type="project" value="UniProtKB-UniRule"/>
</dbReference>
<dbReference type="InterPro" id="IPR005900">
    <property type="entry name" value="6-phosphogluconolactonase_DevB"/>
</dbReference>
<dbReference type="OrthoDB" id="9810967at2"/>
<reference evidence="9 11" key="1">
    <citation type="submission" date="2018-06" db="EMBL/GenBank/DDBJ databases">
        <authorList>
            <consortium name="Pathogen Informatics"/>
            <person name="Doyle S."/>
        </authorList>
    </citation>
    <scope>NUCLEOTIDE SEQUENCE [LARGE SCALE GENOMIC DNA]</scope>
    <source>
        <strain evidence="9 11">NCTC11159</strain>
    </source>
</reference>
<accession>A0A377Q4L2</accession>
<evidence type="ECO:0000256" key="7">
    <source>
        <dbReference type="RuleBase" id="RU365095"/>
    </source>
</evidence>
<evidence type="ECO:0000313" key="10">
    <source>
        <dbReference type="EMBL" id="TCU84128.1"/>
    </source>
</evidence>
<evidence type="ECO:0000256" key="3">
    <source>
        <dbReference type="ARBA" id="ARBA00004961"/>
    </source>
</evidence>
<evidence type="ECO:0000256" key="5">
    <source>
        <dbReference type="ARBA" id="ARBA00013198"/>
    </source>
</evidence>
<keyword evidence="7 9" id="KW-0378">Hydrolase</keyword>
<dbReference type="InterPro" id="IPR006148">
    <property type="entry name" value="Glc/Gal-6P_isomerase"/>
</dbReference>
<proteinExistence type="inferred from homology"/>
<dbReference type="UniPathway" id="UPA00115">
    <property type="reaction ID" value="UER00409"/>
</dbReference>
<dbReference type="EC" id="3.1.1.31" evidence="5 7"/>
<evidence type="ECO:0000256" key="2">
    <source>
        <dbReference type="ARBA" id="ARBA00002681"/>
    </source>
</evidence>
<dbReference type="Proteomes" id="UP000295794">
    <property type="component" value="Unassembled WGS sequence"/>
</dbReference>
<dbReference type="Gene3D" id="3.40.50.1360">
    <property type="match status" value="1"/>
</dbReference>
<comment type="function">
    <text evidence="2 7">Hydrolysis of 6-phosphogluconolactone to 6-phosphogluconate.</text>
</comment>
<dbReference type="InterPro" id="IPR039104">
    <property type="entry name" value="6PGL"/>
</dbReference>
<reference evidence="10 12" key="2">
    <citation type="submission" date="2019-03" db="EMBL/GenBank/DDBJ databases">
        <title>Genomic Encyclopedia of Type Strains, Phase IV (KMG-IV): sequencing the most valuable type-strain genomes for metagenomic binning, comparative biology and taxonomic classification.</title>
        <authorList>
            <person name="Goeker M."/>
        </authorList>
    </citation>
    <scope>NUCLEOTIDE SEQUENCE [LARGE SCALE GENOMIC DNA]</scope>
    <source>
        <strain evidence="10 12">DSM 3764</strain>
    </source>
</reference>
<feature type="domain" description="Glucosamine/galactosamine-6-phosphate isomerase" evidence="8">
    <location>
        <begin position="11"/>
        <end position="223"/>
    </location>
</feature>
<dbReference type="PANTHER" id="PTHR11054:SF0">
    <property type="entry name" value="6-PHOSPHOGLUCONOLACTONASE"/>
    <property type="match status" value="1"/>
</dbReference>
<comment type="pathway">
    <text evidence="3 7">Carbohydrate degradation; pentose phosphate pathway; D-ribulose 5-phosphate from D-glucose 6-phosphate (oxidative stage): step 2/3.</text>
</comment>
<evidence type="ECO:0000313" key="11">
    <source>
        <dbReference type="Proteomes" id="UP000255108"/>
    </source>
</evidence>
<dbReference type="GO" id="GO:0005975">
    <property type="term" value="P:carbohydrate metabolic process"/>
    <property type="evidence" value="ECO:0007669"/>
    <property type="project" value="UniProtKB-UniRule"/>
</dbReference>
<comment type="catalytic activity">
    <reaction evidence="1 7">
        <text>6-phospho-D-glucono-1,5-lactone + H2O = 6-phospho-D-gluconate + H(+)</text>
        <dbReference type="Rhea" id="RHEA:12556"/>
        <dbReference type="ChEBI" id="CHEBI:15377"/>
        <dbReference type="ChEBI" id="CHEBI:15378"/>
        <dbReference type="ChEBI" id="CHEBI:57955"/>
        <dbReference type="ChEBI" id="CHEBI:58759"/>
        <dbReference type="EC" id="3.1.1.31"/>
    </reaction>
</comment>
<organism evidence="9 11">
    <name type="scientific">Iodobacter fluviatilis</name>
    <dbReference type="NCBI Taxonomy" id="537"/>
    <lineage>
        <taxon>Bacteria</taxon>
        <taxon>Pseudomonadati</taxon>
        <taxon>Pseudomonadota</taxon>
        <taxon>Betaproteobacteria</taxon>
        <taxon>Neisseriales</taxon>
        <taxon>Chitinibacteraceae</taxon>
        <taxon>Iodobacter</taxon>
    </lineage>
</organism>
<dbReference type="Pfam" id="PF01182">
    <property type="entry name" value="Glucosamine_iso"/>
    <property type="match status" value="1"/>
</dbReference>
<dbReference type="InterPro" id="IPR037171">
    <property type="entry name" value="NagB/RpiA_transferase-like"/>
</dbReference>
<gene>
    <name evidence="7 9" type="primary">pgl</name>
    <name evidence="10" type="ORF">EV682_11066</name>
    <name evidence="9" type="ORF">NCTC11159_00784</name>
</gene>
<dbReference type="GO" id="GO:0006098">
    <property type="term" value="P:pentose-phosphate shunt"/>
    <property type="evidence" value="ECO:0007669"/>
    <property type="project" value="UniProtKB-UniPathway"/>
</dbReference>
<dbReference type="SUPFAM" id="SSF100950">
    <property type="entry name" value="NagB/RpiA/CoA transferase-like"/>
    <property type="match status" value="1"/>
</dbReference>
<dbReference type="AlphaFoldDB" id="A0A377Q4L2"/>
<dbReference type="EMBL" id="SMBT01000010">
    <property type="protein sequence ID" value="TCU84128.1"/>
    <property type="molecule type" value="Genomic_DNA"/>
</dbReference>
<evidence type="ECO:0000313" key="9">
    <source>
        <dbReference type="EMBL" id="STQ89742.1"/>
    </source>
</evidence>
<dbReference type="EMBL" id="UGHR01000001">
    <property type="protein sequence ID" value="STQ89742.1"/>
    <property type="molecule type" value="Genomic_DNA"/>
</dbReference>
<evidence type="ECO:0000256" key="1">
    <source>
        <dbReference type="ARBA" id="ARBA00000832"/>
    </source>
</evidence>
<keyword evidence="12" id="KW-1185">Reference proteome</keyword>